<keyword evidence="4" id="KW-1015">Disulfide bond</keyword>
<dbReference type="GO" id="GO:0052689">
    <property type="term" value="F:carboxylic ester hydrolase activity"/>
    <property type="evidence" value="ECO:0007669"/>
    <property type="project" value="UniProtKB-KW"/>
</dbReference>
<reference evidence="8 9" key="1">
    <citation type="submission" date="2017-03" db="EMBL/GenBank/DDBJ databases">
        <title>Genome of the blue death feigning beetle - Asbolus verrucosus.</title>
        <authorList>
            <person name="Rider S.D."/>
        </authorList>
    </citation>
    <scope>NUCLEOTIDE SEQUENCE [LARGE SCALE GENOMIC DNA]</scope>
    <source>
        <strain evidence="8">Butters</strain>
        <tissue evidence="8">Head and leg muscle</tissue>
    </source>
</reference>
<dbReference type="STRING" id="1661398.A0A482W5X2"/>
<keyword evidence="6" id="KW-0732">Signal</keyword>
<dbReference type="Proteomes" id="UP000292052">
    <property type="component" value="Unassembled WGS sequence"/>
</dbReference>
<dbReference type="OrthoDB" id="19653at2759"/>
<feature type="domain" description="Carboxylesterase type B" evidence="7">
    <location>
        <begin position="28"/>
        <end position="520"/>
    </location>
</feature>
<dbReference type="InterPro" id="IPR019819">
    <property type="entry name" value="Carboxylesterase_B_CS"/>
</dbReference>
<keyword evidence="9" id="KW-1185">Reference proteome</keyword>
<dbReference type="Pfam" id="PF00135">
    <property type="entry name" value="COesterase"/>
    <property type="match status" value="1"/>
</dbReference>
<feature type="signal peptide" evidence="6">
    <location>
        <begin position="1"/>
        <end position="23"/>
    </location>
</feature>
<dbReference type="InterPro" id="IPR050309">
    <property type="entry name" value="Type-B_Carboxylest/Lipase"/>
</dbReference>
<feature type="chain" id="PRO_5019613833" description="Carboxylic ester hydrolase" evidence="6">
    <location>
        <begin position="24"/>
        <end position="523"/>
    </location>
</feature>
<dbReference type="InterPro" id="IPR019826">
    <property type="entry name" value="Carboxylesterase_B_AS"/>
</dbReference>
<protein>
    <recommendedName>
        <fullName evidence="6">Carboxylic ester hydrolase</fullName>
        <ecNumber evidence="6">3.1.1.-</ecNumber>
    </recommendedName>
</protein>
<evidence type="ECO:0000313" key="8">
    <source>
        <dbReference type="EMBL" id="RZC40159.1"/>
    </source>
</evidence>
<dbReference type="PROSITE" id="PS00122">
    <property type="entry name" value="CARBOXYLESTERASE_B_1"/>
    <property type="match status" value="1"/>
</dbReference>
<evidence type="ECO:0000256" key="4">
    <source>
        <dbReference type="ARBA" id="ARBA00023157"/>
    </source>
</evidence>
<dbReference type="SUPFAM" id="SSF53474">
    <property type="entry name" value="alpha/beta-Hydrolases"/>
    <property type="match status" value="1"/>
</dbReference>
<name>A0A482W5X2_ASBVE</name>
<evidence type="ECO:0000256" key="5">
    <source>
        <dbReference type="ARBA" id="ARBA00023180"/>
    </source>
</evidence>
<dbReference type="FunFam" id="3.40.50.1820:FF:000155">
    <property type="entry name" value="Carboxylic ester hydrolase"/>
    <property type="match status" value="1"/>
</dbReference>
<evidence type="ECO:0000313" key="9">
    <source>
        <dbReference type="Proteomes" id="UP000292052"/>
    </source>
</evidence>
<keyword evidence="2" id="KW-0719">Serine esterase</keyword>
<dbReference type="AlphaFoldDB" id="A0A482W5X2"/>
<evidence type="ECO:0000256" key="6">
    <source>
        <dbReference type="RuleBase" id="RU361235"/>
    </source>
</evidence>
<keyword evidence="3 6" id="KW-0378">Hydrolase</keyword>
<gene>
    <name evidence="8" type="ORF">BDFB_003149</name>
</gene>
<dbReference type="InterPro" id="IPR029058">
    <property type="entry name" value="AB_hydrolase_fold"/>
</dbReference>
<comment type="caution">
    <text evidence="8">The sequence shown here is derived from an EMBL/GenBank/DDBJ whole genome shotgun (WGS) entry which is preliminary data.</text>
</comment>
<evidence type="ECO:0000256" key="3">
    <source>
        <dbReference type="ARBA" id="ARBA00022801"/>
    </source>
</evidence>
<keyword evidence="5" id="KW-0325">Glycoprotein</keyword>
<evidence type="ECO:0000259" key="7">
    <source>
        <dbReference type="Pfam" id="PF00135"/>
    </source>
</evidence>
<dbReference type="EC" id="3.1.1.-" evidence="6"/>
<dbReference type="PANTHER" id="PTHR11559">
    <property type="entry name" value="CARBOXYLESTERASE"/>
    <property type="match status" value="1"/>
</dbReference>
<organism evidence="8 9">
    <name type="scientific">Asbolus verrucosus</name>
    <name type="common">Desert ironclad beetle</name>
    <dbReference type="NCBI Taxonomy" id="1661398"/>
    <lineage>
        <taxon>Eukaryota</taxon>
        <taxon>Metazoa</taxon>
        <taxon>Ecdysozoa</taxon>
        <taxon>Arthropoda</taxon>
        <taxon>Hexapoda</taxon>
        <taxon>Insecta</taxon>
        <taxon>Pterygota</taxon>
        <taxon>Neoptera</taxon>
        <taxon>Endopterygota</taxon>
        <taxon>Coleoptera</taxon>
        <taxon>Polyphaga</taxon>
        <taxon>Cucujiformia</taxon>
        <taxon>Tenebrionidae</taxon>
        <taxon>Pimeliinae</taxon>
        <taxon>Asbolus</taxon>
    </lineage>
</organism>
<dbReference type="EMBL" id="QDEB01028471">
    <property type="protein sequence ID" value="RZC40159.1"/>
    <property type="molecule type" value="Genomic_DNA"/>
</dbReference>
<proteinExistence type="inferred from homology"/>
<evidence type="ECO:0000256" key="2">
    <source>
        <dbReference type="ARBA" id="ARBA00022487"/>
    </source>
</evidence>
<dbReference type="InterPro" id="IPR002018">
    <property type="entry name" value="CarbesteraseB"/>
</dbReference>
<evidence type="ECO:0000256" key="1">
    <source>
        <dbReference type="ARBA" id="ARBA00005964"/>
    </source>
</evidence>
<comment type="similarity">
    <text evidence="1 6">Belongs to the type-B carboxylesterase/lipase family.</text>
</comment>
<sequence>MKSDVRIFLTCLHICCVFTTVLTYAPKHPIVKTNYGPVIGLTQTSRYGRDFMSFRGIPYAKPPVGELRFKAPEPPEPWSFAVNATQDAPYCIQKNYFFANPKVEGKEDCLYLNVYVPQTIRQNLLPVMVFIHWGGFFAGRGSSDIIGPEYIMDKDVILVSFNYRLGVFGFFTTLDDFAPGNFGLKDQVLALKFVQENIESFGGDKNRVTIFGQSAGGGSVSLHLISPSSRGLFQQAISQSGVALNLWAKPLNILQPNVTAALASFVGCADHLGNSSGLVQCLRKVDAFDLTESGDKFKYFSIEPLTPYSIVTEQKTDANPNPFLTKEPLEYLQNGEFQKVPWIVGNVQDEGILRVAQLVRQPEVLKTLNDNFNIFLPQMLALQLSVVNTTDLFKNLTNFYLGGNTFIDINNTTSVQGFINLYSDRSFTYGTFQSVILQSQKLHRPIWLYNFNYKGQYTYGDPFAATTNKINFTWGVSHCDDLLYLFKTPALFPELQEETDLQMSEDLLTLWTNFAIYGESRKE</sequence>
<accession>A0A482W5X2</accession>
<dbReference type="PROSITE" id="PS00941">
    <property type="entry name" value="CARBOXYLESTERASE_B_2"/>
    <property type="match status" value="1"/>
</dbReference>
<dbReference type="Gene3D" id="3.40.50.1820">
    <property type="entry name" value="alpha/beta hydrolase"/>
    <property type="match status" value="1"/>
</dbReference>